<comment type="caution">
    <text evidence="1">The sequence shown here is derived from an EMBL/GenBank/DDBJ whole genome shotgun (WGS) entry which is preliminary data.</text>
</comment>
<dbReference type="SUPFAM" id="SSF88713">
    <property type="entry name" value="Glycoside hydrolase/deacetylase"/>
    <property type="match status" value="1"/>
</dbReference>
<dbReference type="Gene3D" id="3.20.20.370">
    <property type="entry name" value="Glycoside hydrolase/deacetylase"/>
    <property type="match status" value="1"/>
</dbReference>
<evidence type="ECO:0008006" key="3">
    <source>
        <dbReference type="Google" id="ProtNLM"/>
    </source>
</evidence>
<dbReference type="PANTHER" id="PTHR43123">
    <property type="entry name" value="POLYSACCHARIDE DEACETYLASE-RELATED"/>
    <property type="match status" value="1"/>
</dbReference>
<dbReference type="AlphaFoldDB" id="W4L7A2"/>
<dbReference type="PANTHER" id="PTHR43123:SF4">
    <property type="entry name" value="POLYSACCHARIDE DEACETYLASE"/>
    <property type="match status" value="1"/>
</dbReference>
<organism evidence="1 2">
    <name type="scientific">Entotheonella factor</name>
    <dbReference type="NCBI Taxonomy" id="1429438"/>
    <lineage>
        <taxon>Bacteria</taxon>
        <taxon>Pseudomonadati</taxon>
        <taxon>Nitrospinota/Tectimicrobiota group</taxon>
        <taxon>Candidatus Tectimicrobiota</taxon>
        <taxon>Candidatus Entotheonellia</taxon>
        <taxon>Candidatus Entotheonellales</taxon>
        <taxon>Candidatus Entotheonellaceae</taxon>
        <taxon>Candidatus Entotheonella</taxon>
    </lineage>
</organism>
<feature type="non-terminal residue" evidence="1">
    <location>
        <position position="1"/>
    </location>
</feature>
<keyword evidence="2" id="KW-1185">Reference proteome</keyword>
<accession>W4L7A2</accession>
<proteinExistence type="predicted"/>
<evidence type="ECO:0000313" key="1">
    <source>
        <dbReference type="EMBL" id="ETW93907.1"/>
    </source>
</evidence>
<dbReference type="HOGENOM" id="CLU_1964092_0_0_7"/>
<dbReference type="Proteomes" id="UP000019141">
    <property type="component" value="Unassembled WGS sequence"/>
</dbReference>
<name>W4L7A2_ENTF1</name>
<protein>
    <recommendedName>
        <fullName evidence="3">Polysaccharide deacetylase</fullName>
    </recommendedName>
</protein>
<gene>
    <name evidence="1" type="ORF">ETSY1_37205</name>
</gene>
<sequence>TPQLLATAGLSYVCDWANDEQPYRMTTAQGDLVSLPIALELDDIHALWERRVPVDRYGIMLSESFEGLYQDGAKTGRLLVLNLHPWLIGQPFRIGFLDAALEGIMRREGVWAAHGSAIVDWFRQQGT</sequence>
<reference evidence="1 2" key="1">
    <citation type="journal article" date="2014" name="Nature">
        <title>An environmental bacterial taxon with a large and distinct metabolic repertoire.</title>
        <authorList>
            <person name="Wilson M.C."/>
            <person name="Mori T."/>
            <person name="Ruckert C."/>
            <person name="Uria A.R."/>
            <person name="Helf M.J."/>
            <person name="Takada K."/>
            <person name="Gernert C."/>
            <person name="Steffens U.A."/>
            <person name="Heycke N."/>
            <person name="Schmitt S."/>
            <person name="Rinke C."/>
            <person name="Helfrich E.J."/>
            <person name="Brachmann A.O."/>
            <person name="Gurgui C."/>
            <person name="Wakimoto T."/>
            <person name="Kracht M."/>
            <person name="Crusemann M."/>
            <person name="Hentschel U."/>
            <person name="Abe I."/>
            <person name="Matsunaga S."/>
            <person name="Kalinowski J."/>
            <person name="Takeyama H."/>
            <person name="Piel J."/>
        </authorList>
    </citation>
    <scope>NUCLEOTIDE SEQUENCE [LARGE SCALE GENOMIC DNA]</scope>
    <source>
        <strain evidence="2">TSY1</strain>
    </source>
</reference>
<evidence type="ECO:0000313" key="2">
    <source>
        <dbReference type="Proteomes" id="UP000019141"/>
    </source>
</evidence>
<dbReference type="EMBL" id="AZHW01001151">
    <property type="protein sequence ID" value="ETW93907.1"/>
    <property type="molecule type" value="Genomic_DNA"/>
</dbReference>
<dbReference type="InterPro" id="IPR011330">
    <property type="entry name" value="Glyco_hydro/deAcase_b/a-brl"/>
</dbReference>
<dbReference type="GO" id="GO:0005975">
    <property type="term" value="P:carbohydrate metabolic process"/>
    <property type="evidence" value="ECO:0007669"/>
    <property type="project" value="InterPro"/>
</dbReference>